<dbReference type="PANTHER" id="PTHR23114">
    <property type="entry name" value="M7GPPPN-MRNA HYDROLASE"/>
    <property type="match status" value="1"/>
</dbReference>
<feature type="compositionally biased region" description="Low complexity" evidence="9">
    <location>
        <begin position="921"/>
        <end position="934"/>
    </location>
</feature>
<protein>
    <submittedName>
        <fullName evidence="11">mRNA-decapping enzyme subunit 2</fullName>
        <ecNumber evidence="11">3.6.1.62</ecNumber>
    </submittedName>
</protein>
<evidence type="ECO:0000256" key="2">
    <source>
        <dbReference type="ARBA" id="ARBA00004496"/>
    </source>
</evidence>
<evidence type="ECO:0000313" key="12">
    <source>
        <dbReference type="Proteomes" id="UP001271007"/>
    </source>
</evidence>
<evidence type="ECO:0000256" key="8">
    <source>
        <dbReference type="ARBA" id="ARBA00023211"/>
    </source>
</evidence>
<evidence type="ECO:0000256" key="5">
    <source>
        <dbReference type="ARBA" id="ARBA00022723"/>
    </source>
</evidence>
<feature type="compositionally biased region" description="Polar residues" evidence="9">
    <location>
        <begin position="805"/>
        <end position="818"/>
    </location>
</feature>
<evidence type="ECO:0000256" key="9">
    <source>
        <dbReference type="SAM" id="MobiDB-lite"/>
    </source>
</evidence>
<dbReference type="EMBL" id="JAWDJX010000001">
    <property type="protein sequence ID" value="KAK3058865.1"/>
    <property type="molecule type" value="Genomic_DNA"/>
</dbReference>
<evidence type="ECO:0000313" key="11">
    <source>
        <dbReference type="EMBL" id="KAK3058865.1"/>
    </source>
</evidence>
<gene>
    <name evidence="11" type="primary">DCP2</name>
    <name evidence="11" type="ORF">LTR09_000430</name>
</gene>
<comment type="cofactor">
    <cofactor evidence="1">
        <name>Mn(2+)</name>
        <dbReference type="ChEBI" id="CHEBI:29035"/>
    </cofactor>
</comment>
<accession>A0AAJ0GJL8</accession>
<feature type="compositionally biased region" description="Pro residues" evidence="9">
    <location>
        <begin position="443"/>
        <end position="454"/>
    </location>
</feature>
<dbReference type="Gene3D" id="1.10.10.1050">
    <property type="entry name" value="Dcp2, box A domain"/>
    <property type="match status" value="1"/>
</dbReference>
<dbReference type="SMART" id="SM01125">
    <property type="entry name" value="DCP2"/>
    <property type="match status" value="1"/>
</dbReference>
<evidence type="ECO:0000256" key="7">
    <source>
        <dbReference type="ARBA" id="ARBA00022884"/>
    </source>
</evidence>
<name>A0AAJ0GJL8_9PEZI</name>
<dbReference type="SUPFAM" id="SSF140586">
    <property type="entry name" value="Dcp2 domain-like"/>
    <property type="match status" value="1"/>
</dbReference>
<dbReference type="Pfam" id="PF05026">
    <property type="entry name" value="DCP2"/>
    <property type="match status" value="1"/>
</dbReference>
<keyword evidence="6 11" id="KW-0378">Hydrolase</keyword>
<dbReference type="AlphaFoldDB" id="A0AAJ0GJL8"/>
<dbReference type="Gene3D" id="3.90.79.10">
    <property type="entry name" value="Nucleoside Triphosphate Pyrophosphohydrolase"/>
    <property type="match status" value="1"/>
</dbReference>
<dbReference type="Proteomes" id="UP001271007">
    <property type="component" value="Unassembled WGS sequence"/>
</dbReference>
<dbReference type="InterPro" id="IPR007722">
    <property type="entry name" value="DCP2_BoxA"/>
</dbReference>
<dbReference type="GO" id="GO:0140933">
    <property type="term" value="F:5'-(N(7)-methylguanosine 5'-triphospho)-[mRNA] hydrolase activity"/>
    <property type="evidence" value="ECO:0007669"/>
    <property type="project" value="UniProtKB-EC"/>
</dbReference>
<comment type="caution">
    <text evidence="11">The sequence shown here is derived from an EMBL/GenBank/DDBJ whole genome shotgun (WGS) entry which is preliminary data.</text>
</comment>
<dbReference type="GO" id="GO:0000184">
    <property type="term" value="P:nuclear-transcribed mRNA catabolic process, nonsense-mediated decay"/>
    <property type="evidence" value="ECO:0007669"/>
    <property type="project" value="InterPro"/>
</dbReference>
<dbReference type="InterPro" id="IPR020084">
    <property type="entry name" value="NUDIX_hydrolase_CS"/>
</dbReference>
<dbReference type="PANTHER" id="PTHR23114:SF17">
    <property type="entry name" value="M7GPPPN-MRNA HYDROLASE"/>
    <property type="match status" value="1"/>
</dbReference>
<dbReference type="InterPro" id="IPR036189">
    <property type="entry name" value="DCP2_BoxA_sf"/>
</dbReference>
<evidence type="ECO:0000256" key="3">
    <source>
        <dbReference type="ARBA" id="ARBA00005279"/>
    </source>
</evidence>
<evidence type="ECO:0000259" key="10">
    <source>
        <dbReference type="PROSITE" id="PS51462"/>
    </source>
</evidence>
<feature type="compositionally biased region" description="Pro residues" evidence="9">
    <location>
        <begin position="823"/>
        <end position="837"/>
    </location>
</feature>
<dbReference type="FunFam" id="3.90.79.10:FF:000003">
    <property type="entry name" value="M7GpppN-mRNA hydrolase isoform 2"/>
    <property type="match status" value="1"/>
</dbReference>
<feature type="compositionally biased region" description="Polar residues" evidence="9">
    <location>
        <begin position="674"/>
        <end position="716"/>
    </location>
</feature>
<dbReference type="CDD" id="cd03672">
    <property type="entry name" value="NUDIX_Dcp2p_Nudt20"/>
    <property type="match status" value="1"/>
</dbReference>
<keyword evidence="4" id="KW-0963">Cytoplasm</keyword>
<evidence type="ECO:0000256" key="1">
    <source>
        <dbReference type="ARBA" id="ARBA00001936"/>
    </source>
</evidence>
<organism evidence="11 12">
    <name type="scientific">Extremus antarcticus</name>
    <dbReference type="NCBI Taxonomy" id="702011"/>
    <lineage>
        <taxon>Eukaryota</taxon>
        <taxon>Fungi</taxon>
        <taxon>Dikarya</taxon>
        <taxon>Ascomycota</taxon>
        <taxon>Pezizomycotina</taxon>
        <taxon>Dothideomycetes</taxon>
        <taxon>Dothideomycetidae</taxon>
        <taxon>Mycosphaerellales</taxon>
        <taxon>Extremaceae</taxon>
        <taxon>Extremus</taxon>
    </lineage>
</organism>
<feature type="compositionally biased region" description="Basic and acidic residues" evidence="9">
    <location>
        <begin position="361"/>
        <end position="372"/>
    </location>
</feature>
<dbReference type="GO" id="GO:0000932">
    <property type="term" value="C:P-body"/>
    <property type="evidence" value="ECO:0007669"/>
    <property type="project" value="TreeGrafter"/>
</dbReference>
<dbReference type="InterPro" id="IPR000086">
    <property type="entry name" value="NUDIX_hydrolase_dom"/>
</dbReference>
<keyword evidence="5" id="KW-0479">Metal-binding</keyword>
<sequence length="970" mass="105479">MTTSKQPTTLVDWLDDLTVRFLLNLPASELSSVPRLCFQVEEAQWFYEDFVRPAVAASGHTPLPSLALRQFCLLLFQHCPLLSGFTDAQHIAAYEEFLAYKVRVPVRGAIMLDEEMENVVLVRGWKKGASWSFPRGKINKDEKDLDCAVREVYEETGYDAREAGLVPENEDDAKFIDITMREQHMRLFVLRGVANDTHFEPRTRKEIGAIKWYAIKDLPGFKKQKIHHDGEGASASKFYMVAPFLAQLKKWIGQQQKQGTTRKTKGVPINGRAVQAVAEDDGEVEDESGPEMAALYDDKIADLKKMLRQPASTDSAATQAGYTAASAPANDLLAMLRGTAPAPSSNQIPQTPLEQVNLFPREPETPQPDHLRYPSLAHQQRQPPPPQFPLPPQQLFQQEQRHGSLPTPNIFGPSPNESSQGHSLGGMPPHPQQHYFQQQQNMPHPPPPGMPFRPPHSGFPQDMRHHPDAQRQPMPPHMHPQHMQIPPQQHQPNAYLAQGQGAIASGPAVPNASQLPPPRLNAQSMKLLDAFKSNGNIPTAPARASASTIQRPASSHQTALLGLLEKAPVTQAPDALPHVSQQQPQESVSPTLSNTTERTIRPMKRKPTLNEITRTLPMKLKAKSPPIISPRSPPAESPATPQPERERPKSRQLFDPSALPKAQSAIPTPEQRWLSPSTLQPTAAKSASRSPKANNASPAGSPSRRNGTHSTSTGQQAAPPFTILARPGSARGPKSLVAPTSPLRNERPQADFHPQVLKRSNGDGHSETAQPPADKKDQLLTLFGKPPTSTTPTSPAQATPATTIIRPQQTSNTRNTNLLDLFNPPPTLSQQPTPPHAPRIEPERRPSARPTPHLSTAPPPKQQNLLLDLFNKTSCTPVTSPGTPISPFTLGTPATSSGPTQLPGTLNGRSGGPTQLPAAMASGRSSRLASVSSPGGSGSGTPTEAKEFLMGFLNGVVRDEGHWGAGGGRR</sequence>
<evidence type="ECO:0000256" key="4">
    <source>
        <dbReference type="ARBA" id="ARBA00022490"/>
    </source>
</evidence>
<feature type="compositionally biased region" description="Polar residues" evidence="9">
    <location>
        <begin position="892"/>
        <end position="908"/>
    </location>
</feature>
<dbReference type="PROSITE" id="PS51462">
    <property type="entry name" value="NUDIX"/>
    <property type="match status" value="1"/>
</dbReference>
<dbReference type="InterPro" id="IPR015797">
    <property type="entry name" value="NUDIX_hydrolase-like_dom_sf"/>
</dbReference>
<feature type="compositionally biased region" description="Low complexity" evidence="9">
    <location>
        <begin position="579"/>
        <end position="590"/>
    </location>
</feature>
<feature type="region of interest" description="Disordered" evidence="9">
    <location>
        <begin position="878"/>
        <end position="946"/>
    </location>
</feature>
<dbReference type="EC" id="3.6.1.62" evidence="11"/>
<feature type="compositionally biased region" description="Low complexity" evidence="9">
    <location>
        <begin position="432"/>
        <end position="442"/>
    </location>
</feature>
<keyword evidence="7" id="KW-0694">RNA-binding</keyword>
<keyword evidence="12" id="KW-1185">Reference proteome</keyword>
<keyword evidence="8" id="KW-0464">Manganese</keyword>
<evidence type="ECO:0000256" key="6">
    <source>
        <dbReference type="ARBA" id="ARBA00022801"/>
    </source>
</evidence>
<feature type="compositionally biased region" description="Pro residues" evidence="9">
    <location>
        <begin position="382"/>
        <end position="392"/>
    </location>
</feature>
<feature type="compositionally biased region" description="Low complexity" evidence="9">
    <location>
        <begin position="786"/>
        <end position="803"/>
    </location>
</feature>
<feature type="region of interest" description="Disordered" evidence="9">
    <location>
        <begin position="359"/>
        <end position="487"/>
    </location>
</feature>
<comment type="similarity">
    <text evidence="3">Belongs to the Nudix hydrolase family. DCP2 subfamily.</text>
</comment>
<comment type="subcellular location">
    <subcellularLocation>
        <location evidence="2">Cytoplasm</location>
    </subcellularLocation>
</comment>
<feature type="region of interest" description="Disordered" evidence="9">
    <location>
        <begin position="575"/>
        <end position="861"/>
    </location>
</feature>
<dbReference type="Pfam" id="PF00293">
    <property type="entry name" value="NUDIX"/>
    <property type="match status" value="1"/>
</dbReference>
<dbReference type="SUPFAM" id="SSF55811">
    <property type="entry name" value="Nudix"/>
    <property type="match status" value="1"/>
</dbReference>
<dbReference type="GO" id="GO:0003723">
    <property type="term" value="F:RNA binding"/>
    <property type="evidence" value="ECO:0007669"/>
    <property type="project" value="UniProtKB-KW"/>
</dbReference>
<feature type="compositionally biased region" description="Pro residues" evidence="9">
    <location>
        <begin position="627"/>
        <end position="636"/>
    </location>
</feature>
<reference evidence="11" key="1">
    <citation type="submission" date="2023-04" db="EMBL/GenBank/DDBJ databases">
        <title>Black Yeasts Isolated from many extreme environments.</title>
        <authorList>
            <person name="Coleine C."/>
            <person name="Stajich J.E."/>
            <person name="Selbmann L."/>
        </authorList>
    </citation>
    <scope>NUCLEOTIDE SEQUENCE</scope>
    <source>
        <strain evidence="11">CCFEE 5312</strain>
    </source>
</reference>
<feature type="domain" description="Nudix hydrolase" evidence="10">
    <location>
        <begin position="102"/>
        <end position="240"/>
    </location>
</feature>
<proteinExistence type="inferred from homology"/>
<dbReference type="InterPro" id="IPR044099">
    <property type="entry name" value="Dcp2_NUDIX"/>
</dbReference>
<dbReference type="GO" id="GO:0030145">
    <property type="term" value="F:manganese ion binding"/>
    <property type="evidence" value="ECO:0007669"/>
    <property type="project" value="InterPro"/>
</dbReference>
<dbReference type="PROSITE" id="PS00893">
    <property type="entry name" value="NUDIX_BOX"/>
    <property type="match status" value="1"/>
</dbReference>
<dbReference type="GO" id="GO:0000290">
    <property type="term" value="P:deadenylation-dependent decapping of nuclear-transcribed mRNA"/>
    <property type="evidence" value="ECO:0007669"/>
    <property type="project" value="InterPro"/>
</dbReference>